<accession>A0A830H8C4</accession>
<dbReference type="Pfam" id="PF01476">
    <property type="entry name" value="LysM"/>
    <property type="match status" value="1"/>
</dbReference>
<dbReference type="SMART" id="SM00257">
    <property type="entry name" value="LysM"/>
    <property type="match status" value="2"/>
</dbReference>
<dbReference type="InterPro" id="IPR018392">
    <property type="entry name" value="LysM"/>
</dbReference>
<protein>
    <recommendedName>
        <fullName evidence="1">LysM domain-containing protein</fullName>
    </recommendedName>
</protein>
<sequence>MNTRADFVGGIAVRPYTLRKGDTATSIAEKRSIELKQIRALNPLVKDLSKMRAGDTILLPASKLSKRDKDILHGIHSGSTRLYPVRQGETIEAIIKARGVTLEEAQKLNPGANLKKLKGGEEINLPSTAFTVREKEWLQGAGIVPKEYFGQGTGLESIGRVLGLVGVVAVVTYAVNRAQT</sequence>
<keyword evidence="3" id="KW-1185">Reference proteome</keyword>
<evidence type="ECO:0000259" key="1">
    <source>
        <dbReference type="PROSITE" id="PS51782"/>
    </source>
</evidence>
<organism evidence="2 3">
    <name type="scientific">Pycnococcus provasolii</name>
    <dbReference type="NCBI Taxonomy" id="41880"/>
    <lineage>
        <taxon>Eukaryota</taxon>
        <taxon>Viridiplantae</taxon>
        <taxon>Chlorophyta</taxon>
        <taxon>Pseudoscourfieldiophyceae</taxon>
        <taxon>Pseudoscourfieldiales</taxon>
        <taxon>Pycnococcaceae</taxon>
        <taxon>Pycnococcus</taxon>
    </lineage>
</organism>
<feature type="domain" description="LysM" evidence="1">
    <location>
        <begin position="81"/>
        <end position="125"/>
    </location>
</feature>
<dbReference type="AlphaFoldDB" id="A0A830H8C4"/>
<proteinExistence type="predicted"/>
<dbReference type="EMBL" id="BNJQ01000002">
    <property type="protein sequence ID" value="GHP01789.1"/>
    <property type="molecule type" value="Genomic_DNA"/>
</dbReference>
<name>A0A830H8C4_9CHLO</name>
<gene>
    <name evidence="2" type="ORF">PPROV_000054600</name>
</gene>
<reference evidence="2" key="1">
    <citation type="submission" date="2020-10" db="EMBL/GenBank/DDBJ databases">
        <title>Unveiling of a novel bifunctional photoreceptor, Dualchrome1, isolated from a cosmopolitan green alga.</title>
        <authorList>
            <person name="Suzuki S."/>
            <person name="Kawachi M."/>
        </authorList>
    </citation>
    <scope>NUCLEOTIDE SEQUENCE</scope>
    <source>
        <strain evidence="2">NIES 2893</strain>
    </source>
</reference>
<dbReference type="InterPro" id="IPR036779">
    <property type="entry name" value="LysM_dom_sf"/>
</dbReference>
<feature type="domain" description="LysM" evidence="1">
    <location>
        <begin position="14"/>
        <end position="59"/>
    </location>
</feature>
<dbReference type="OrthoDB" id="5985073at2759"/>
<dbReference type="PROSITE" id="PS51782">
    <property type="entry name" value="LYSM"/>
    <property type="match status" value="2"/>
</dbReference>
<evidence type="ECO:0000313" key="2">
    <source>
        <dbReference type="EMBL" id="GHP01789.1"/>
    </source>
</evidence>
<dbReference type="CDD" id="cd00118">
    <property type="entry name" value="LysM"/>
    <property type="match status" value="2"/>
</dbReference>
<dbReference type="Gene3D" id="3.10.350.10">
    <property type="entry name" value="LysM domain"/>
    <property type="match status" value="2"/>
</dbReference>
<dbReference type="SUPFAM" id="SSF54106">
    <property type="entry name" value="LysM domain"/>
    <property type="match status" value="1"/>
</dbReference>
<comment type="caution">
    <text evidence="2">The sequence shown here is derived from an EMBL/GenBank/DDBJ whole genome shotgun (WGS) entry which is preliminary data.</text>
</comment>
<dbReference type="Proteomes" id="UP000660262">
    <property type="component" value="Unassembled WGS sequence"/>
</dbReference>
<evidence type="ECO:0000313" key="3">
    <source>
        <dbReference type="Proteomes" id="UP000660262"/>
    </source>
</evidence>